<dbReference type="STRING" id="671987.R0IUD8"/>
<proteinExistence type="predicted"/>
<evidence type="ECO:0000256" key="1">
    <source>
        <dbReference type="SAM" id="Phobius"/>
    </source>
</evidence>
<reference evidence="2 3" key="2">
    <citation type="journal article" date="2013" name="PLoS Genet.">
        <title>Comparative genome structure, secondary metabolite, and effector coding capacity across Cochliobolus pathogens.</title>
        <authorList>
            <person name="Condon B.J."/>
            <person name="Leng Y."/>
            <person name="Wu D."/>
            <person name="Bushley K.E."/>
            <person name="Ohm R.A."/>
            <person name="Otillar R."/>
            <person name="Martin J."/>
            <person name="Schackwitz W."/>
            <person name="Grimwood J."/>
            <person name="MohdZainudin N."/>
            <person name="Xue C."/>
            <person name="Wang R."/>
            <person name="Manning V.A."/>
            <person name="Dhillon B."/>
            <person name="Tu Z.J."/>
            <person name="Steffenson B.J."/>
            <person name="Salamov A."/>
            <person name="Sun H."/>
            <person name="Lowry S."/>
            <person name="LaButti K."/>
            <person name="Han J."/>
            <person name="Copeland A."/>
            <person name="Lindquist E."/>
            <person name="Barry K."/>
            <person name="Schmutz J."/>
            <person name="Baker S.E."/>
            <person name="Ciuffetti L.M."/>
            <person name="Grigoriev I.V."/>
            <person name="Zhong S."/>
            <person name="Turgeon B.G."/>
        </authorList>
    </citation>
    <scope>NUCLEOTIDE SEQUENCE [LARGE SCALE GENOMIC DNA]</scope>
    <source>
        <strain evidence="3">28A</strain>
    </source>
</reference>
<keyword evidence="1" id="KW-0812">Transmembrane</keyword>
<dbReference type="InterPro" id="IPR053008">
    <property type="entry name" value="Phomopsin_biosynth_assoc"/>
</dbReference>
<gene>
    <name evidence="2" type="ORF">SETTUDRAFT_27697</name>
</gene>
<protein>
    <submittedName>
        <fullName evidence="2">Uncharacterized protein</fullName>
    </submittedName>
</protein>
<dbReference type="HOGENOM" id="CLU_066042_4_0_1"/>
<reference evidence="2 3" key="1">
    <citation type="journal article" date="2012" name="PLoS Pathog.">
        <title>Diverse lifestyles and strategies of plant pathogenesis encoded in the genomes of eighteen Dothideomycetes fungi.</title>
        <authorList>
            <person name="Ohm R.A."/>
            <person name="Feau N."/>
            <person name="Henrissat B."/>
            <person name="Schoch C.L."/>
            <person name="Horwitz B.A."/>
            <person name="Barry K.W."/>
            <person name="Condon B.J."/>
            <person name="Copeland A.C."/>
            <person name="Dhillon B."/>
            <person name="Glaser F."/>
            <person name="Hesse C.N."/>
            <person name="Kosti I."/>
            <person name="LaButti K."/>
            <person name="Lindquist E.A."/>
            <person name="Lucas S."/>
            <person name="Salamov A.A."/>
            <person name="Bradshaw R.E."/>
            <person name="Ciuffetti L."/>
            <person name="Hamelin R.C."/>
            <person name="Kema G.H.J."/>
            <person name="Lawrence C."/>
            <person name="Scott J.A."/>
            <person name="Spatafora J.W."/>
            <person name="Turgeon B.G."/>
            <person name="de Wit P.J.G.M."/>
            <person name="Zhong S."/>
            <person name="Goodwin S.B."/>
            <person name="Grigoriev I.V."/>
        </authorList>
    </citation>
    <scope>NUCLEOTIDE SEQUENCE [LARGE SCALE GENOMIC DNA]</scope>
    <source>
        <strain evidence="3">28A</strain>
    </source>
</reference>
<name>R0IUD8_EXST2</name>
<accession>R0IUD8</accession>
<dbReference type="PANTHER" id="PTHR35896">
    <property type="entry name" value="IG-LIKE DOMAIN-CONTAINING PROTEIN"/>
    <property type="match status" value="1"/>
</dbReference>
<dbReference type="Proteomes" id="UP000016935">
    <property type="component" value="Unassembled WGS sequence"/>
</dbReference>
<dbReference type="GeneID" id="19403162"/>
<dbReference type="OrthoDB" id="3501153at2759"/>
<sequence length="232" mass="26127">MVWIPWRSEAYEKVGLDHDSSNDDPKSRTSMVTETKILWILTSLNLTILGLVLFGGHIVLQSHVALPSTHSSLSSSSQEIPISITQCGTTPSEARARGCRFESNNLAWVPPECYDEQLSAEWDAQDWDYALNSSQTPVSKSKVLQGELEAVWVTWGQHIAHCALLVRKYQRAVMFNWPLDNWTSSYEHTAHCAKSYTDWKLMAHPQKMNAVVNLKFPTCGYEWKEGILGAAS</sequence>
<organism evidence="2 3">
    <name type="scientific">Exserohilum turcicum (strain 28A)</name>
    <name type="common">Northern leaf blight fungus</name>
    <name type="synonym">Setosphaeria turcica</name>
    <dbReference type="NCBI Taxonomy" id="671987"/>
    <lineage>
        <taxon>Eukaryota</taxon>
        <taxon>Fungi</taxon>
        <taxon>Dikarya</taxon>
        <taxon>Ascomycota</taxon>
        <taxon>Pezizomycotina</taxon>
        <taxon>Dothideomycetes</taxon>
        <taxon>Pleosporomycetidae</taxon>
        <taxon>Pleosporales</taxon>
        <taxon>Pleosporineae</taxon>
        <taxon>Pleosporaceae</taxon>
        <taxon>Exserohilum</taxon>
    </lineage>
</organism>
<evidence type="ECO:0000313" key="2">
    <source>
        <dbReference type="EMBL" id="EOA88241.1"/>
    </source>
</evidence>
<dbReference type="EMBL" id="KB908548">
    <property type="protein sequence ID" value="EOA88241.1"/>
    <property type="molecule type" value="Genomic_DNA"/>
</dbReference>
<dbReference type="eggNOG" id="ENOG502S165">
    <property type="taxonomic scope" value="Eukaryota"/>
</dbReference>
<keyword evidence="1" id="KW-0472">Membrane</keyword>
<dbReference type="AlphaFoldDB" id="R0IUD8"/>
<dbReference type="PANTHER" id="PTHR35896:SF3">
    <property type="entry name" value="MAJOR FACILITATOR SUPERFAMILY TRANSPORTER"/>
    <property type="match status" value="1"/>
</dbReference>
<keyword evidence="1" id="KW-1133">Transmembrane helix</keyword>
<evidence type="ECO:0000313" key="3">
    <source>
        <dbReference type="Proteomes" id="UP000016935"/>
    </source>
</evidence>
<feature type="transmembrane region" description="Helical" evidence="1">
    <location>
        <begin position="37"/>
        <end position="60"/>
    </location>
</feature>
<dbReference type="RefSeq" id="XP_008024066.1">
    <property type="nucleotide sequence ID" value="XM_008025875.1"/>
</dbReference>
<keyword evidence="3" id="KW-1185">Reference proteome</keyword>